<evidence type="ECO:0000313" key="1">
    <source>
        <dbReference type="EMBL" id="EEN56613.1"/>
    </source>
</evidence>
<sequence>MTPDDVRGQTHPVGIAVPGQLAFLRASGRSNLAGPFCWIWQYEYVSWPFLLDLAVCQLVLSAGSGSMSVGPFCWIWQYVSRPFLLGLAVCQLALSAGSGSMSVGPFCWIWHWPFLWGLAEFQLAPLRAQSNFGWPYPGARACQTLAGKFLLGLAVFQMVLPMST</sequence>
<organism>
    <name type="scientific">Branchiostoma floridae</name>
    <name type="common">Florida lancelet</name>
    <name type="synonym">Amphioxus</name>
    <dbReference type="NCBI Taxonomy" id="7739"/>
    <lineage>
        <taxon>Eukaryota</taxon>
        <taxon>Metazoa</taxon>
        <taxon>Chordata</taxon>
        <taxon>Cephalochordata</taxon>
        <taxon>Leptocardii</taxon>
        <taxon>Amphioxiformes</taxon>
        <taxon>Branchiostomatidae</taxon>
        <taxon>Branchiostoma</taxon>
    </lineage>
</organism>
<dbReference type="AlphaFoldDB" id="C3YSU9"/>
<reference evidence="1" key="1">
    <citation type="journal article" date="2008" name="Nature">
        <title>The amphioxus genome and the evolution of the chordate karyotype.</title>
        <authorList>
            <consortium name="US DOE Joint Genome Institute (JGI-PGF)"/>
            <person name="Putnam N.H."/>
            <person name="Butts T."/>
            <person name="Ferrier D.E.K."/>
            <person name="Furlong R.F."/>
            <person name="Hellsten U."/>
            <person name="Kawashima T."/>
            <person name="Robinson-Rechavi M."/>
            <person name="Shoguchi E."/>
            <person name="Terry A."/>
            <person name="Yu J.-K."/>
            <person name="Benito-Gutierrez E.L."/>
            <person name="Dubchak I."/>
            <person name="Garcia-Fernandez J."/>
            <person name="Gibson-Brown J.J."/>
            <person name="Grigoriev I.V."/>
            <person name="Horton A.C."/>
            <person name="de Jong P.J."/>
            <person name="Jurka J."/>
            <person name="Kapitonov V.V."/>
            <person name="Kohara Y."/>
            <person name="Kuroki Y."/>
            <person name="Lindquist E."/>
            <person name="Lucas S."/>
            <person name="Osoegawa K."/>
            <person name="Pennacchio L.A."/>
            <person name="Salamov A.A."/>
            <person name="Satou Y."/>
            <person name="Sauka-Spengler T."/>
            <person name="Schmutz J."/>
            <person name="Shin-I T."/>
            <person name="Toyoda A."/>
            <person name="Bronner-Fraser M."/>
            <person name="Fujiyama A."/>
            <person name="Holland L.Z."/>
            <person name="Holland P.W.H."/>
            <person name="Satoh N."/>
            <person name="Rokhsar D.S."/>
        </authorList>
    </citation>
    <scope>NUCLEOTIDE SEQUENCE [LARGE SCALE GENOMIC DNA]</scope>
    <source>
        <strain evidence="1">S238N-H82</strain>
        <tissue evidence="1">Testes</tissue>
    </source>
</reference>
<name>C3YSU9_BRAFL</name>
<gene>
    <name evidence="1" type="ORF">BRAFLDRAFT_101622</name>
</gene>
<accession>C3YSU9</accession>
<protein>
    <submittedName>
        <fullName evidence="1">Uncharacterized protein</fullName>
    </submittedName>
</protein>
<dbReference type="EMBL" id="GG666550">
    <property type="protein sequence ID" value="EEN56613.1"/>
    <property type="molecule type" value="Genomic_DNA"/>
</dbReference>
<dbReference type="InParanoid" id="C3YSU9"/>
<proteinExistence type="predicted"/>